<dbReference type="Gene3D" id="3.30.310.50">
    <property type="entry name" value="Alpha-D-phosphohexomutase, C-terminal domain"/>
    <property type="match status" value="1"/>
</dbReference>
<dbReference type="EMBL" id="FPAQ01000006">
    <property type="protein sequence ID" value="SFT51271.1"/>
    <property type="molecule type" value="Genomic_DNA"/>
</dbReference>
<proteinExistence type="predicted"/>
<dbReference type="RefSeq" id="WP_089847573.1">
    <property type="nucleotide sequence ID" value="NZ_FPAQ01000006.1"/>
</dbReference>
<accession>A0A1I6YLZ5</accession>
<dbReference type="Pfam" id="PF09981">
    <property type="entry name" value="DUF2218"/>
    <property type="match status" value="1"/>
</dbReference>
<evidence type="ECO:0008006" key="3">
    <source>
        <dbReference type="Google" id="ProtNLM"/>
    </source>
</evidence>
<organism evidence="1 2">
    <name type="scientific">Halomonas saccharevitans</name>
    <dbReference type="NCBI Taxonomy" id="416872"/>
    <lineage>
        <taxon>Bacteria</taxon>
        <taxon>Pseudomonadati</taxon>
        <taxon>Pseudomonadota</taxon>
        <taxon>Gammaproteobacteria</taxon>
        <taxon>Oceanospirillales</taxon>
        <taxon>Halomonadaceae</taxon>
        <taxon>Halomonas</taxon>
    </lineage>
</organism>
<evidence type="ECO:0000313" key="2">
    <source>
        <dbReference type="Proteomes" id="UP000199594"/>
    </source>
</evidence>
<gene>
    <name evidence="1" type="ORF">SAMN04487956_10625</name>
</gene>
<dbReference type="OrthoDB" id="9806511at2"/>
<sequence length="92" mass="10087">MPISRADIPAEDAKGLIERLCQEWADAQPIDREATQARVSFDEGSCLLEARPQHLSVAVETLDDESLDQLEGRVNAALEGLAGVTLEIVWEN</sequence>
<dbReference type="Proteomes" id="UP000199594">
    <property type="component" value="Unassembled WGS sequence"/>
</dbReference>
<evidence type="ECO:0000313" key="1">
    <source>
        <dbReference type="EMBL" id="SFT51271.1"/>
    </source>
</evidence>
<name>A0A1I6YLZ5_9GAMM</name>
<protein>
    <recommendedName>
        <fullName evidence="3">DUF2218 domain-containing protein</fullName>
    </recommendedName>
</protein>
<dbReference type="InterPro" id="IPR014543">
    <property type="entry name" value="UCP028291"/>
</dbReference>
<reference evidence="1 2" key="1">
    <citation type="submission" date="2016-10" db="EMBL/GenBank/DDBJ databases">
        <authorList>
            <person name="de Groot N.N."/>
        </authorList>
    </citation>
    <scope>NUCLEOTIDE SEQUENCE [LARGE SCALE GENOMIC DNA]</scope>
    <source>
        <strain evidence="1 2">CGMCC 1.6493</strain>
    </source>
</reference>
<dbReference type="AlphaFoldDB" id="A0A1I6YLZ5"/>